<dbReference type="OrthoDB" id="9802848at2"/>
<dbReference type="InterPro" id="IPR001650">
    <property type="entry name" value="Helicase_C-like"/>
</dbReference>
<dbReference type="GeneID" id="66487565"/>
<reference evidence="2 3" key="1">
    <citation type="submission" date="2012-07" db="EMBL/GenBank/DDBJ databases">
        <title>Genome sequence of Brachyspira sp. 30446, isolated from a pig with mucohaemorrhagic colitis.</title>
        <authorList>
            <person name="Rubin J.E."/>
            <person name="Fernando C."/>
            <person name="Harding J.C.S."/>
            <person name="Hill J.E."/>
        </authorList>
    </citation>
    <scope>NUCLEOTIDE SEQUENCE [LARGE SCALE GENOMIC DNA]</scope>
    <source>
        <strain evidence="2 3">30446</strain>
    </source>
</reference>
<dbReference type="InterPro" id="IPR006935">
    <property type="entry name" value="Helicase/UvrB_N"/>
</dbReference>
<dbReference type="SMART" id="SM00487">
    <property type="entry name" value="DEXDc"/>
    <property type="match status" value="1"/>
</dbReference>
<gene>
    <name evidence="2" type="ORF">A966_05663</name>
</gene>
<dbReference type="Proteomes" id="UP000011663">
    <property type="component" value="Unassembled WGS sequence"/>
</dbReference>
<comment type="caution">
    <text evidence="2">The sequence shown here is derived from an EMBL/GenBank/DDBJ whole genome shotgun (WGS) entry which is preliminary data.</text>
</comment>
<proteinExistence type="predicted"/>
<dbReference type="Gene3D" id="3.90.1570.30">
    <property type="match status" value="1"/>
</dbReference>
<dbReference type="Gene3D" id="3.40.50.300">
    <property type="entry name" value="P-loop containing nucleotide triphosphate hydrolases"/>
    <property type="match status" value="2"/>
</dbReference>
<dbReference type="GO" id="GO:0006304">
    <property type="term" value="P:DNA modification"/>
    <property type="evidence" value="ECO:0007669"/>
    <property type="project" value="InterPro"/>
</dbReference>
<dbReference type="InterPro" id="IPR027417">
    <property type="entry name" value="P-loop_NTPase"/>
</dbReference>
<dbReference type="Pfam" id="PF00271">
    <property type="entry name" value="Helicase_C"/>
    <property type="match status" value="1"/>
</dbReference>
<dbReference type="Pfam" id="PF08463">
    <property type="entry name" value="EcoEI_R_C"/>
    <property type="match status" value="1"/>
</dbReference>
<protein>
    <submittedName>
        <fullName evidence="2">Type I site-specific deoxyribonuclease</fullName>
    </submittedName>
</protein>
<dbReference type="PANTHER" id="PTHR47396">
    <property type="entry name" value="TYPE I RESTRICTION ENZYME ECOKI R PROTEIN"/>
    <property type="match status" value="1"/>
</dbReference>
<feature type="domain" description="Helicase ATP-binding" evidence="1">
    <location>
        <begin position="163"/>
        <end position="334"/>
    </location>
</feature>
<dbReference type="SUPFAM" id="SSF52540">
    <property type="entry name" value="P-loop containing nucleoside triphosphate hydrolases"/>
    <property type="match status" value="2"/>
</dbReference>
<dbReference type="EMBL" id="ALNZ01000022">
    <property type="protein sequence ID" value="EKV57338.1"/>
    <property type="molecule type" value="Genomic_DNA"/>
</dbReference>
<dbReference type="NCBIfam" id="NF046051">
    <property type="entry name" value="restrict_EcoAI"/>
    <property type="match status" value="1"/>
</dbReference>
<dbReference type="GO" id="GO:0005524">
    <property type="term" value="F:ATP binding"/>
    <property type="evidence" value="ECO:0007669"/>
    <property type="project" value="InterPro"/>
</dbReference>
<dbReference type="AlphaFoldDB" id="A0A2U4EWE3"/>
<dbReference type="GO" id="GO:0016787">
    <property type="term" value="F:hydrolase activity"/>
    <property type="evidence" value="ECO:0007669"/>
    <property type="project" value="InterPro"/>
</dbReference>
<evidence type="ECO:0000259" key="1">
    <source>
        <dbReference type="PROSITE" id="PS51192"/>
    </source>
</evidence>
<dbReference type="GO" id="GO:0005829">
    <property type="term" value="C:cytosol"/>
    <property type="evidence" value="ECO:0007669"/>
    <property type="project" value="TreeGrafter"/>
</dbReference>
<dbReference type="STRING" id="1289135.A966_05663"/>
<dbReference type="RefSeq" id="WP_008723283.1">
    <property type="nucleotide sequence ID" value="NZ_JH994111.1"/>
</dbReference>
<evidence type="ECO:0000313" key="2">
    <source>
        <dbReference type="EMBL" id="EKV57338.1"/>
    </source>
</evidence>
<dbReference type="PROSITE" id="PS51192">
    <property type="entry name" value="HELICASE_ATP_BIND_1"/>
    <property type="match status" value="1"/>
</dbReference>
<dbReference type="GO" id="GO:0003677">
    <property type="term" value="F:DNA binding"/>
    <property type="evidence" value="ECO:0007669"/>
    <property type="project" value="InterPro"/>
</dbReference>
<dbReference type="PANTHER" id="PTHR47396:SF1">
    <property type="entry name" value="ATP-DEPENDENT HELICASE IRC3-RELATED"/>
    <property type="match status" value="1"/>
</dbReference>
<organism evidence="2 3">
    <name type="scientific">Brachyspira hampsonii 30446</name>
    <dbReference type="NCBI Taxonomy" id="1289135"/>
    <lineage>
        <taxon>Bacteria</taxon>
        <taxon>Pseudomonadati</taxon>
        <taxon>Spirochaetota</taxon>
        <taxon>Spirochaetia</taxon>
        <taxon>Brachyspirales</taxon>
        <taxon>Brachyspiraceae</taxon>
        <taxon>Brachyspira</taxon>
    </lineage>
</organism>
<dbReference type="InterPro" id="IPR013670">
    <property type="entry name" value="EcoEI_R_C_dom"/>
</dbReference>
<sequence>MPTEADTRANIIDPMLREIGWIDSKDIRVFREFPINQGRINPDGTRAAPLKADYVLVHKNIKLAVIEAKSENRSYTDAVSQAKKYASLLNIRFAYATDGKNISQIDMQTKKSIMIKKYPTPNELLDMTYKKDNEIFNKLTKVPYINQFTIRYYQENAVNAVINALSEKRNRILLTLATGTGKTLIACEIANKLIKARWTKKDIGITTPRILFLADRNILADQANNTFLQINSKGGVIRLEASNIKKDADIPMSAHVYITIFQTMKSSNLYKKYTKDFFDFIIIDECHRGGANDESEWRDILDHFQSAVHLGLTATPKAKDNANTYAYFGNPVYVYSLKEGINDGYLTPFRVRQITDNFETYKYDPSDDIDGENFDEDKVYKQSDYNTIIQIKEKEEKRVKYFLNEINKYDKTIVFCANIEHAGIIRDIINNELPSSSNDSFCERVTAADGNDGEIILRTFQYNEKELPSILTTSQKLSTGVDAAQIKNIVLLRSVNNIIEFKQIIGRGTRLYYKKNYFVVYDFVNASKNFEDPQWDGETIFISENAHNIKNINDKTNIAEDSDNEDDTEHKKKELIKITLGDGRKVELYDNGTLFYDKNSQKIISSYEFIKTFLGIIPNFFESEQELRKIWKAPSTREELLKRFEEKGYTLDNEFKKMQELLNAENSDIFDVIEYIAGYNKKLITREERADKCLEKIKDQYEERQLAFIEFVLNEYKYNGIKELYLQKIGDLLIFKYGTIQDAAKTINMNLEDIKNLFYNFQNNLYNID</sequence>
<evidence type="ECO:0000313" key="3">
    <source>
        <dbReference type="Proteomes" id="UP000011663"/>
    </source>
</evidence>
<dbReference type="InterPro" id="IPR050742">
    <property type="entry name" value="Helicase_Restrict-Modif_Enz"/>
</dbReference>
<dbReference type="Pfam" id="PF04851">
    <property type="entry name" value="ResIII"/>
    <property type="match status" value="1"/>
</dbReference>
<dbReference type="CDD" id="cd18032">
    <property type="entry name" value="DEXHc_RE_I_III_res"/>
    <property type="match status" value="1"/>
</dbReference>
<accession>A0A2U4EWE3</accession>
<dbReference type="InterPro" id="IPR014001">
    <property type="entry name" value="Helicase_ATP-bd"/>
</dbReference>
<name>A0A2U4EWE3_9SPIR</name>